<dbReference type="InterPro" id="IPR025705">
    <property type="entry name" value="Beta_hexosaminidase_sua/sub"/>
</dbReference>
<evidence type="ECO:0000259" key="5">
    <source>
        <dbReference type="Pfam" id="PF00728"/>
    </source>
</evidence>
<dbReference type="Gene3D" id="3.30.379.10">
    <property type="entry name" value="Chitobiase/beta-hexosaminidase domain 2-like"/>
    <property type="match status" value="1"/>
</dbReference>
<dbReference type="OrthoDB" id="726159at2"/>
<dbReference type="Gene3D" id="2.60.120.200">
    <property type="match status" value="1"/>
</dbReference>
<dbReference type="InterPro" id="IPR017853">
    <property type="entry name" value="GH"/>
</dbReference>
<dbReference type="InterPro" id="IPR013320">
    <property type="entry name" value="ConA-like_dom_sf"/>
</dbReference>
<dbReference type="InterPro" id="IPR015883">
    <property type="entry name" value="Glyco_hydro_20_cat"/>
</dbReference>
<dbReference type="PANTHER" id="PTHR43678">
    <property type="entry name" value="PUTATIVE (AFU_ORTHOLOGUE AFUA_2G00640)-RELATED"/>
    <property type="match status" value="1"/>
</dbReference>
<proteinExistence type="inferred from homology"/>
<protein>
    <submittedName>
        <fullName evidence="7">Uncharacterized protein</fullName>
    </submittedName>
</protein>
<dbReference type="AlphaFoldDB" id="A0A3N4N0G3"/>
<evidence type="ECO:0000256" key="1">
    <source>
        <dbReference type="ARBA" id="ARBA00006285"/>
    </source>
</evidence>
<evidence type="ECO:0000256" key="4">
    <source>
        <dbReference type="PIRSR" id="PIRSR625705-1"/>
    </source>
</evidence>
<keyword evidence="3" id="KW-0326">Glycosidase</keyword>
<comment type="similarity">
    <text evidence="1">Belongs to the glycosyl hydrolase 20 family.</text>
</comment>
<dbReference type="SUPFAM" id="SSF49899">
    <property type="entry name" value="Concanavalin A-like lectins/glucanases"/>
    <property type="match status" value="1"/>
</dbReference>
<feature type="active site" description="Proton donor" evidence="4">
    <location>
        <position position="407"/>
    </location>
</feature>
<dbReference type="InterPro" id="IPR015882">
    <property type="entry name" value="HEX_bac_N"/>
</dbReference>
<feature type="domain" description="Beta-hexosaminidase bacterial type N-terminal" evidence="6">
    <location>
        <begin position="115"/>
        <end position="243"/>
    </location>
</feature>
<dbReference type="RefSeq" id="WP_120516583.1">
    <property type="nucleotide sequence ID" value="NZ_QXZY01000006.1"/>
</dbReference>
<feature type="domain" description="Glycoside hydrolase family 20 catalytic" evidence="5">
    <location>
        <begin position="246"/>
        <end position="562"/>
    </location>
</feature>
<evidence type="ECO:0000256" key="3">
    <source>
        <dbReference type="ARBA" id="ARBA00023295"/>
    </source>
</evidence>
<dbReference type="PRINTS" id="PR00738">
    <property type="entry name" value="GLHYDRLASE20"/>
</dbReference>
<dbReference type="Pfam" id="PF13385">
    <property type="entry name" value="Laminin_G_3"/>
    <property type="match status" value="1"/>
</dbReference>
<evidence type="ECO:0000313" key="7">
    <source>
        <dbReference type="EMBL" id="RPD41113.1"/>
    </source>
</evidence>
<dbReference type="InterPro" id="IPR052764">
    <property type="entry name" value="GH20_Enzymes"/>
</dbReference>
<dbReference type="Proteomes" id="UP000279089">
    <property type="component" value="Unassembled WGS sequence"/>
</dbReference>
<dbReference type="Pfam" id="PF02838">
    <property type="entry name" value="Glyco_hydro_20b"/>
    <property type="match status" value="1"/>
</dbReference>
<dbReference type="CDD" id="cd06564">
    <property type="entry name" value="GH20_DspB_LnbB-like"/>
    <property type="match status" value="1"/>
</dbReference>
<dbReference type="Pfam" id="PF00728">
    <property type="entry name" value="Glyco_hydro_20"/>
    <property type="match status" value="1"/>
</dbReference>
<dbReference type="EMBL" id="RMBX01000005">
    <property type="protein sequence ID" value="RPD41113.1"/>
    <property type="molecule type" value="Genomic_DNA"/>
</dbReference>
<name>A0A3N4N0G3_9BACT</name>
<dbReference type="SUPFAM" id="SSF51445">
    <property type="entry name" value="(Trans)glycosidases"/>
    <property type="match status" value="1"/>
</dbReference>
<keyword evidence="8" id="KW-1185">Reference proteome</keyword>
<dbReference type="InterPro" id="IPR029018">
    <property type="entry name" value="Hex-like_dom2"/>
</dbReference>
<dbReference type="GO" id="GO:0004563">
    <property type="term" value="F:beta-N-acetylhexosaminidase activity"/>
    <property type="evidence" value="ECO:0007669"/>
    <property type="project" value="InterPro"/>
</dbReference>
<evidence type="ECO:0000259" key="6">
    <source>
        <dbReference type="Pfam" id="PF02838"/>
    </source>
</evidence>
<keyword evidence="2" id="KW-0378">Hydrolase</keyword>
<dbReference type="PANTHER" id="PTHR43678:SF1">
    <property type="entry name" value="BETA-N-ACETYLHEXOSAMINIDASE"/>
    <property type="match status" value="1"/>
</dbReference>
<evidence type="ECO:0000256" key="2">
    <source>
        <dbReference type="ARBA" id="ARBA00022801"/>
    </source>
</evidence>
<sequence length="778" mass="88303">MKQLLFAGILCIPYAAYSQNLKDTLQLRQDIKVAVQPGQRQLSLPQPYPDYRLLLKGTDRLPVVDTTGAITVPLQETTVQLYLIAEKKSDGALTELPNIAVTIPGSRPAKGNAQPFVIPSLREWAGDSGYYQVRKTSSIVIDPAYKNELEKAAQLTSEDFKRTNQHGFQVRTGKPDRGDIYLTLQSADKSLGKEGYRLNIGEYIRVEANQYQGLFAGTRTVLQLFAQDSTGGLRIPKGEARDYPKYEVRGFMLDAGRKYFSMEFVRQYVRFMSYFKMNDFHIHLNDNGFKKFFNDNWDSTYSAFRLENDTYPGLSAKDGFWTKKEFIELQQMARDYGIRIIPEIDVPAHSLSIAKAVPAVGSKQYGMDHLDLNNPETYTVVENIFKEYLSGPNPVFTGDEVHIGTDEYAKKEAEAFRRFTDHFIRYAEGFGKKVRFWGSLTHAKGETPVRNKGVTINAWYNGYADPKEMIAEGYDLISTPDGWLYIVPAAGYYYDFLNNNRLYRQWEPIRIGNQTFAYGHPKIRGGSFAVWNDHSGNGITEYDVHYRVFGSMQTLAEKMWSGANSSVPFETFIKKGSTLLPAPGLLFGKIPSKDSLALYYKFNDLKNSAQDNFHLEKGENATASKNILHLNGGKSYVTSPLKGMGYDYTVEFEIMPQGPQQPGAVLFSSDYAVVKLTQEGTDKLGFSREGINYNFNYTVPEGRWTKIRITGDAYGTTLYVDGQKQDDLRGQFYTFTNTKDKMAKVQTLYFPLQRIGDTKNAFKGQIKELKVYNVKWKD</sequence>
<evidence type="ECO:0000313" key="8">
    <source>
        <dbReference type="Proteomes" id="UP000279089"/>
    </source>
</evidence>
<dbReference type="GO" id="GO:0005975">
    <property type="term" value="P:carbohydrate metabolic process"/>
    <property type="evidence" value="ECO:0007669"/>
    <property type="project" value="InterPro"/>
</dbReference>
<comment type="caution">
    <text evidence="7">The sequence shown here is derived from an EMBL/GenBank/DDBJ whole genome shotgun (WGS) entry which is preliminary data.</text>
</comment>
<accession>A0A3N4N0G3</accession>
<gene>
    <name evidence="7" type="ORF">EG028_10530</name>
</gene>
<organism evidence="7 8">
    <name type="scientific">Chitinophaga barathri</name>
    <dbReference type="NCBI Taxonomy" id="1647451"/>
    <lineage>
        <taxon>Bacteria</taxon>
        <taxon>Pseudomonadati</taxon>
        <taxon>Bacteroidota</taxon>
        <taxon>Chitinophagia</taxon>
        <taxon>Chitinophagales</taxon>
        <taxon>Chitinophagaceae</taxon>
        <taxon>Chitinophaga</taxon>
    </lineage>
</organism>
<reference evidence="8" key="1">
    <citation type="submission" date="2018-11" db="EMBL/GenBank/DDBJ databases">
        <title>Chitinophaga lutea sp.nov., isolate from arsenic contaminated soil.</title>
        <authorList>
            <person name="Zong Y."/>
        </authorList>
    </citation>
    <scope>NUCLEOTIDE SEQUENCE [LARGE SCALE GENOMIC DNA]</scope>
    <source>
        <strain evidence="8">YLT18</strain>
    </source>
</reference>
<dbReference type="SUPFAM" id="SSF55545">
    <property type="entry name" value="beta-N-acetylhexosaminidase-like domain"/>
    <property type="match status" value="1"/>
</dbReference>
<dbReference type="Gene3D" id="3.20.20.80">
    <property type="entry name" value="Glycosidases"/>
    <property type="match status" value="1"/>
</dbReference>